<dbReference type="Pfam" id="PF04664">
    <property type="entry name" value="OGFr_N"/>
    <property type="match status" value="1"/>
</dbReference>
<dbReference type="InterPro" id="IPR039574">
    <property type="entry name" value="OGFr"/>
</dbReference>
<sequence>MGSVIKPIRHTKSSALRAALTSEKIRKRNERQQPPRNGLSANSSSRNKMQSQVRPETRQRSSANLEFYSNKIQSRPAPGSSPSLTGEAIRNDDRLSRRVLKAYKMMLHFYGMELASELDGSVRRCAENWRHRYRHLNKSKHNYLRITRIIKALGELGLDRYQVPWVRFIIEEAIDHDELPALRGSIYYWIYAIKDPHEKPSSFMLLQGRIVLNNTADETACDWTESEADGESTGKLVTEISTAIGSGQSLDETDRRHWLGRPPQKVASFSDVVTGTVADNNGARNLRTNHAA</sequence>
<gene>
    <name evidence="4" type="ORF">MAR_008933</name>
</gene>
<dbReference type="PANTHER" id="PTHR14015">
    <property type="entry name" value="OPIOID GROWTH FACTOR RECEPTOR OGFR ZETA-TYPE OPIOID RECEPTOR"/>
    <property type="match status" value="1"/>
</dbReference>
<evidence type="ECO:0000256" key="1">
    <source>
        <dbReference type="ARBA" id="ARBA00010365"/>
    </source>
</evidence>
<evidence type="ECO:0000259" key="3">
    <source>
        <dbReference type="Pfam" id="PF04664"/>
    </source>
</evidence>
<accession>A0ABY7DXB2</accession>
<dbReference type="Proteomes" id="UP001164746">
    <property type="component" value="Chromosome 4"/>
</dbReference>
<evidence type="ECO:0000256" key="2">
    <source>
        <dbReference type="SAM" id="MobiDB-lite"/>
    </source>
</evidence>
<evidence type="ECO:0000313" key="5">
    <source>
        <dbReference type="Proteomes" id="UP001164746"/>
    </source>
</evidence>
<dbReference type="PANTHER" id="PTHR14015:SF2">
    <property type="entry name" value="OPIOID GROWTH FACTOR RECEPTOR (OGFR) CONSERVED DOMAIN-CONTAINING PROTEIN"/>
    <property type="match status" value="1"/>
</dbReference>
<keyword evidence="5" id="KW-1185">Reference proteome</keyword>
<evidence type="ECO:0000313" key="4">
    <source>
        <dbReference type="EMBL" id="WAR02375.1"/>
    </source>
</evidence>
<feature type="compositionally biased region" description="Polar residues" evidence="2">
    <location>
        <begin position="32"/>
        <end position="64"/>
    </location>
</feature>
<dbReference type="InterPro" id="IPR006757">
    <property type="entry name" value="OGF_rcpt"/>
</dbReference>
<comment type="similarity">
    <text evidence="1">Belongs to the opioid growth factor receptor family.</text>
</comment>
<feature type="domain" description="Opioid growth factor receptor (OGFr) conserved" evidence="3">
    <location>
        <begin position="87"/>
        <end position="199"/>
    </location>
</feature>
<proteinExistence type="inferred from homology"/>
<reference evidence="4" key="1">
    <citation type="submission" date="2022-11" db="EMBL/GenBank/DDBJ databases">
        <title>Centuries of genome instability and evolution in soft-shell clam transmissible cancer (bioRxiv).</title>
        <authorList>
            <person name="Hart S.F.M."/>
            <person name="Yonemitsu M.A."/>
            <person name="Giersch R.M."/>
            <person name="Beal B.F."/>
            <person name="Arriagada G."/>
            <person name="Davis B.W."/>
            <person name="Ostrander E.A."/>
            <person name="Goff S.P."/>
            <person name="Metzger M.J."/>
        </authorList>
    </citation>
    <scope>NUCLEOTIDE SEQUENCE</scope>
    <source>
        <strain evidence="4">MELC-2E11</strain>
        <tissue evidence="4">Siphon/mantle</tissue>
    </source>
</reference>
<dbReference type="EMBL" id="CP111015">
    <property type="protein sequence ID" value="WAR02375.1"/>
    <property type="molecule type" value="Genomic_DNA"/>
</dbReference>
<name>A0ABY7DXB2_MYAAR</name>
<organism evidence="4 5">
    <name type="scientific">Mya arenaria</name>
    <name type="common">Soft-shell clam</name>
    <dbReference type="NCBI Taxonomy" id="6604"/>
    <lineage>
        <taxon>Eukaryota</taxon>
        <taxon>Metazoa</taxon>
        <taxon>Spiralia</taxon>
        <taxon>Lophotrochozoa</taxon>
        <taxon>Mollusca</taxon>
        <taxon>Bivalvia</taxon>
        <taxon>Autobranchia</taxon>
        <taxon>Heteroconchia</taxon>
        <taxon>Euheterodonta</taxon>
        <taxon>Imparidentia</taxon>
        <taxon>Neoheterodontei</taxon>
        <taxon>Myida</taxon>
        <taxon>Myoidea</taxon>
        <taxon>Myidae</taxon>
        <taxon>Mya</taxon>
    </lineage>
</organism>
<feature type="region of interest" description="Disordered" evidence="2">
    <location>
        <begin position="1"/>
        <end position="88"/>
    </location>
</feature>
<protein>
    <submittedName>
        <fullName evidence="4">OGRL1-like protein</fullName>
    </submittedName>
</protein>